<dbReference type="GO" id="GO:0044782">
    <property type="term" value="P:cilium organization"/>
    <property type="evidence" value="ECO:0007669"/>
    <property type="project" value="TreeGrafter"/>
</dbReference>
<dbReference type="PRINTS" id="PR02062">
    <property type="entry name" value="CENTROSOME78"/>
</dbReference>
<dbReference type="AlphaFoldDB" id="A0A147BAQ9"/>
<accession>A0A147BAQ9</accession>
<dbReference type="Pfam" id="PF13516">
    <property type="entry name" value="LRR_6"/>
    <property type="match status" value="1"/>
</dbReference>
<dbReference type="GO" id="GO:0005813">
    <property type="term" value="C:centrosome"/>
    <property type="evidence" value="ECO:0007669"/>
    <property type="project" value="TreeGrafter"/>
</dbReference>
<dbReference type="SUPFAM" id="SSF52047">
    <property type="entry name" value="RNI-like"/>
    <property type="match status" value="1"/>
</dbReference>
<keyword evidence="1" id="KW-0175">Coiled coil</keyword>
<dbReference type="SMART" id="SM00368">
    <property type="entry name" value="LRR_RI"/>
    <property type="match status" value="5"/>
</dbReference>
<dbReference type="EMBL" id="GEGO01007535">
    <property type="protein sequence ID" value="JAR87869.1"/>
    <property type="molecule type" value="Transcribed_RNA"/>
</dbReference>
<dbReference type="PANTHER" id="PTHR24110:SF3">
    <property type="entry name" value="CENTROSOMAL PROTEIN OF 78 KDA"/>
    <property type="match status" value="1"/>
</dbReference>
<sequence>MPVNSFPKQRSVVPRNNNTERPTFRSLYQELCQNSYLCPRRTLLSRIPDDDVLDLFVDNIRTDDWKPLLQALRSGGSLRVISFKSSFLSDYPEVVADVTRLQLVRNVQRDVRVPHLFTPTNLRDFCSALTEHMKNNASLEVLKLHGFPFSVVHIQEMSSGLHAATSLTQLSFNGCPLGKQCLEALCQGLRGSTGLRVLSLCGCQVDGAGAEPLGSLLRLQGLRRHGDAWKQCLRDRPLLLDGLGGLARLSLNNSPLGDTGVAALVAALGDDVWVRALDLQNCAIGNVGATELLELLTNNIVLEVVDIRRNPDIDASLVAAISKKIEANRSERKCEFHLLPLDKSSVVRGEQLHVRSRSTGRLEEVRRPKGKAKCRWSSLDRGTRKEGGRGVRSPSPNPAVRRTRAWLQGKGTPPAKQSRACKSSLEEELHICQENLKKERALRQQAQDKLLELFEENRQLRAGHNKWNRPGCTVIETSLLNYIENTFTRLLQ</sequence>
<protein>
    <submittedName>
        <fullName evidence="3">Putative ip63 proteinip63 protein</fullName>
    </submittedName>
</protein>
<dbReference type="InterPro" id="IPR001611">
    <property type="entry name" value="Leu-rich_rpt"/>
</dbReference>
<feature type="non-terminal residue" evidence="3">
    <location>
        <position position="492"/>
    </location>
</feature>
<organism evidence="3">
    <name type="scientific">Ixodes ricinus</name>
    <name type="common">Common tick</name>
    <name type="synonym">Acarus ricinus</name>
    <dbReference type="NCBI Taxonomy" id="34613"/>
    <lineage>
        <taxon>Eukaryota</taxon>
        <taxon>Metazoa</taxon>
        <taxon>Ecdysozoa</taxon>
        <taxon>Arthropoda</taxon>
        <taxon>Chelicerata</taxon>
        <taxon>Arachnida</taxon>
        <taxon>Acari</taxon>
        <taxon>Parasitiformes</taxon>
        <taxon>Ixodida</taxon>
        <taxon>Ixodoidea</taxon>
        <taxon>Ixodidae</taxon>
        <taxon>Ixodinae</taxon>
        <taxon>Ixodes</taxon>
    </lineage>
</organism>
<feature type="coiled-coil region" evidence="1">
    <location>
        <begin position="422"/>
        <end position="463"/>
    </location>
</feature>
<dbReference type="PANTHER" id="PTHR24110">
    <property type="entry name" value="CENTROSOMAL PROTEIN OF 78 KDA"/>
    <property type="match status" value="1"/>
</dbReference>
<dbReference type="GO" id="GO:0036064">
    <property type="term" value="C:ciliary basal body"/>
    <property type="evidence" value="ECO:0007669"/>
    <property type="project" value="TreeGrafter"/>
</dbReference>
<dbReference type="InterPro" id="IPR026212">
    <property type="entry name" value="Cep78"/>
</dbReference>
<dbReference type="InterPro" id="IPR032675">
    <property type="entry name" value="LRR_dom_sf"/>
</dbReference>
<dbReference type="Gene3D" id="3.80.10.10">
    <property type="entry name" value="Ribonuclease Inhibitor"/>
    <property type="match status" value="2"/>
</dbReference>
<evidence type="ECO:0000256" key="1">
    <source>
        <dbReference type="SAM" id="Coils"/>
    </source>
</evidence>
<proteinExistence type="predicted"/>
<name>A0A147BAQ9_IXORI</name>
<reference evidence="3" key="1">
    <citation type="journal article" date="2018" name="PLoS Negl. Trop. Dis.">
        <title>Sialome diversity of ticks revealed by RNAseq of single tick salivary glands.</title>
        <authorList>
            <person name="Perner J."/>
            <person name="Kropackova S."/>
            <person name="Kopacek P."/>
            <person name="Ribeiro J.M."/>
        </authorList>
    </citation>
    <scope>NUCLEOTIDE SEQUENCE</scope>
    <source>
        <strain evidence="3">Siblings of single egg batch collected in Ceske Budejovice</strain>
        <tissue evidence="3">Salivary glands</tissue>
    </source>
</reference>
<evidence type="ECO:0000256" key="2">
    <source>
        <dbReference type="SAM" id="MobiDB-lite"/>
    </source>
</evidence>
<feature type="region of interest" description="Disordered" evidence="2">
    <location>
        <begin position="1"/>
        <end position="20"/>
    </location>
</feature>
<evidence type="ECO:0000313" key="3">
    <source>
        <dbReference type="EMBL" id="JAR87869.1"/>
    </source>
</evidence>
<feature type="region of interest" description="Disordered" evidence="2">
    <location>
        <begin position="363"/>
        <end position="399"/>
    </location>
</feature>